<protein>
    <submittedName>
        <fullName evidence="1">Uncharacterized protein</fullName>
    </submittedName>
</protein>
<organism evidence="1 2">
    <name type="scientific">Pistacia integerrima</name>
    <dbReference type="NCBI Taxonomy" id="434235"/>
    <lineage>
        <taxon>Eukaryota</taxon>
        <taxon>Viridiplantae</taxon>
        <taxon>Streptophyta</taxon>
        <taxon>Embryophyta</taxon>
        <taxon>Tracheophyta</taxon>
        <taxon>Spermatophyta</taxon>
        <taxon>Magnoliopsida</taxon>
        <taxon>eudicotyledons</taxon>
        <taxon>Gunneridae</taxon>
        <taxon>Pentapetalae</taxon>
        <taxon>rosids</taxon>
        <taxon>malvids</taxon>
        <taxon>Sapindales</taxon>
        <taxon>Anacardiaceae</taxon>
        <taxon>Pistacia</taxon>
    </lineage>
</organism>
<proteinExistence type="predicted"/>
<sequence length="566" mass="64024">MASPSSPKKSSLSKQTSTAGRPPQAVKFARRTSSGRVVSLSRDDDLDMSGEFTPQNDYINYTVLMPPTPDNQPSSGTGQGSDSKPEGSNSYQTSRFGPEARQMSRRVGAGDGGYGDHGGGGNNGTKTDRRMSVMKSNNKSMLLRSQTGDFDHNRWLFETKGKYGIGNAFWTPSDKDAYGPDVSMQDFMDKPWKPLTRKVKVPPAILSPYRLLIVFRLVALAFFLQWRIRNPNPDAMWLWGISIVCELWFAFSWILDILPKLNPINRATDLVALQDKFETPTPANPRGRSDLPGVDVFISTADPDKEPPLVTANTLLSILAVDYPTEKLSAYISDDGGAILSFEAMAEAVRFAEVWVPFCRKHNIEPRNPDSYFSQKRDPTKNKKRPDFVKDRRWIKREYDEFKVRINGLPEVIRRRSDGYNSRENMKERNIAREKNGGETTQEPSNVPEPDPVMGHPDEKRLDFTGVDIRLPMFAYVSREKRKGYDHNKKAGAMNAMVRASAILSNGPFILNLDCDHYIYNCKAIREGMCFMMDRGGDRICYIQFPQRFEGIDPSDRYANHNTVFF</sequence>
<accession>A0ACC0YCG9</accession>
<gene>
    <name evidence="1" type="ORF">Pint_25356</name>
</gene>
<evidence type="ECO:0000313" key="2">
    <source>
        <dbReference type="Proteomes" id="UP001163603"/>
    </source>
</evidence>
<evidence type="ECO:0000313" key="1">
    <source>
        <dbReference type="EMBL" id="KAJ0034805.1"/>
    </source>
</evidence>
<reference evidence="2" key="1">
    <citation type="journal article" date="2023" name="G3 (Bethesda)">
        <title>Genome assembly and association tests identify interacting loci associated with vigor, precocity, and sex in interspecific pistachio rootstocks.</title>
        <authorList>
            <person name="Palmer W."/>
            <person name="Jacygrad E."/>
            <person name="Sagayaradj S."/>
            <person name="Cavanaugh K."/>
            <person name="Han R."/>
            <person name="Bertier L."/>
            <person name="Beede B."/>
            <person name="Kafkas S."/>
            <person name="Golino D."/>
            <person name="Preece J."/>
            <person name="Michelmore R."/>
        </authorList>
    </citation>
    <scope>NUCLEOTIDE SEQUENCE [LARGE SCALE GENOMIC DNA]</scope>
</reference>
<dbReference type="Proteomes" id="UP001163603">
    <property type="component" value="Chromosome 7"/>
</dbReference>
<comment type="caution">
    <text evidence="1">The sequence shown here is derived from an EMBL/GenBank/DDBJ whole genome shotgun (WGS) entry which is preliminary data.</text>
</comment>
<dbReference type="EMBL" id="CM047742">
    <property type="protein sequence ID" value="KAJ0034805.1"/>
    <property type="molecule type" value="Genomic_DNA"/>
</dbReference>
<keyword evidence="2" id="KW-1185">Reference proteome</keyword>
<name>A0ACC0YCG9_9ROSI</name>